<dbReference type="Proteomes" id="UP000266861">
    <property type="component" value="Unassembled WGS sequence"/>
</dbReference>
<gene>
    <name evidence="1" type="ORF">Glove_155g32</name>
</gene>
<proteinExistence type="predicted"/>
<name>A0A397IYN5_9GLOM</name>
<comment type="caution">
    <text evidence="1">The sequence shown here is derived from an EMBL/GenBank/DDBJ whole genome shotgun (WGS) entry which is preliminary data.</text>
</comment>
<reference evidence="1 2" key="1">
    <citation type="submission" date="2018-08" db="EMBL/GenBank/DDBJ databases">
        <title>Genome and evolution of the arbuscular mycorrhizal fungus Diversispora epigaea (formerly Glomus versiforme) and its bacterial endosymbionts.</title>
        <authorList>
            <person name="Sun X."/>
            <person name="Fei Z."/>
            <person name="Harrison M."/>
        </authorList>
    </citation>
    <scope>NUCLEOTIDE SEQUENCE [LARGE SCALE GENOMIC DNA]</scope>
    <source>
        <strain evidence="1 2">IT104</strain>
    </source>
</reference>
<organism evidence="1 2">
    <name type="scientific">Diversispora epigaea</name>
    <dbReference type="NCBI Taxonomy" id="1348612"/>
    <lineage>
        <taxon>Eukaryota</taxon>
        <taxon>Fungi</taxon>
        <taxon>Fungi incertae sedis</taxon>
        <taxon>Mucoromycota</taxon>
        <taxon>Glomeromycotina</taxon>
        <taxon>Glomeromycetes</taxon>
        <taxon>Diversisporales</taxon>
        <taxon>Diversisporaceae</taxon>
        <taxon>Diversispora</taxon>
    </lineage>
</organism>
<protein>
    <submittedName>
        <fullName evidence="1">Uncharacterized protein</fullName>
    </submittedName>
</protein>
<dbReference type="AlphaFoldDB" id="A0A397IYN5"/>
<keyword evidence="2" id="KW-1185">Reference proteome</keyword>
<sequence>MANYVSNQVTSNDVTIQRQMDKLLKISLECLTLGSNSDANGQKSQQKINLQNQINQINQQQQREVPFFRVGFFKFFMIL</sequence>
<dbReference type="EMBL" id="PQFF01000146">
    <property type="protein sequence ID" value="RHZ78886.1"/>
    <property type="molecule type" value="Genomic_DNA"/>
</dbReference>
<evidence type="ECO:0000313" key="2">
    <source>
        <dbReference type="Proteomes" id="UP000266861"/>
    </source>
</evidence>
<accession>A0A397IYN5</accession>
<evidence type="ECO:0000313" key="1">
    <source>
        <dbReference type="EMBL" id="RHZ78886.1"/>
    </source>
</evidence>